<evidence type="ECO:0000256" key="1">
    <source>
        <dbReference type="SAM" id="Phobius"/>
    </source>
</evidence>
<proteinExistence type="predicted"/>
<keyword evidence="1" id="KW-1133">Transmembrane helix</keyword>
<organism evidence="2">
    <name type="scientific">marine sediment metagenome</name>
    <dbReference type="NCBI Taxonomy" id="412755"/>
    <lineage>
        <taxon>unclassified sequences</taxon>
        <taxon>metagenomes</taxon>
        <taxon>ecological metagenomes</taxon>
    </lineage>
</organism>
<comment type="caution">
    <text evidence="2">The sequence shown here is derived from an EMBL/GenBank/DDBJ whole genome shotgun (WGS) entry which is preliminary data.</text>
</comment>
<dbReference type="AlphaFoldDB" id="A0A0F9GXZ5"/>
<accession>A0A0F9GXZ5</accession>
<evidence type="ECO:0000313" key="2">
    <source>
        <dbReference type="EMBL" id="KKM03669.1"/>
    </source>
</evidence>
<reference evidence="2" key="1">
    <citation type="journal article" date="2015" name="Nature">
        <title>Complex archaea that bridge the gap between prokaryotes and eukaryotes.</title>
        <authorList>
            <person name="Spang A."/>
            <person name="Saw J.H."/>
            <person name="Jorgensen S.L."/>
            <person name="Zaremba-Niedzwiedzka K."/>
            <person name="Martijn J."/>
            <person name="Lind A.E."/>
            <person name="van Eijk R."/>
            <person name="Schleper C."/>
            <person name="Guy L."/>
            <person name="Ettema T.J."/>
        </authorList>
    </citation>
    <scope>NUCLEOTIDE SEQUENCE</scope>
</reference>
<dbReference type="EMBL" id="LAZR01016631">
    <property type="protein sequence ID" value="KKM03669.1"/>
    <property type="molecule type" value="Genomic_DNA"/>
</dbReference>
<gene>
    <name evidence="2" type="ORF">LCGC14_1772070</name>
</gene>
<name>A0A0F9GXZ5_9ZZZZ</name>
<keyword evidence="1" id="KW-0812">Transmembrane</keyword>
<protein>
    <submittedName>
        <fullName evidence="2">Uncharacterized protein</fullName>
    </submittedName>
</protein>
<sequence>TYVAESGARSVIGLIAIFFALAVMVVALEPTLRQNLLNLGK</sequence>
<keyword evidence="1" id="KW-0472">Membrane</keyword>
<feature type="non-terminal residue" evidence="2">
    <location>
        <position position="1"/>
    </location>
</feature>
<feature type="transmembrane region" description="Helical" evidence="1">
    <location>
        <begin position="12"/>
        <end position="32"/>
    </location>
</feature>